<keyword evidence="2" id="KW-1185">Reference proteome</keyword>
<dbReference type="RefSeq" id="WP_103952435.1">
    <property type="nucleotide sequence ID" value="NZ_FNUL01000004.1"/>
</dbReference>
<dbReference type="EMBL" id="FNUL01000004">
    <property type="protein sequence ID" value="SEF60691.1"/>
    <property type="molecule type" value="Genomic_DNA"/>
</dbReference>
<protein>
    <submittedName>
        <fullName evidence="1">Uncharacterized protein</fullName>
    </submittedName>
</protein>
<name>A0A1H5TF21_9FIRM</name>
<accession>A0A1H5TF21</accession>
<sequence>MREKLEAETIIKEFNRQVFESIVDYVIVGGYNEEENDDPSMITLFIESDSRIEKMLITLNPKDLMRPRRKPVLTVIPKRFARVVGREKINHNSGR</sequence>
<dbReference type="AlphaFoldDB" id="A0A1H5TF21"/>
<reference evidence="1 2" key="1">
    <citation type="submission" date="2016-10" db="EMBL/GenBank/DDBJ databases">
        <authorList>
            <person name="de Groot N.N."/>
        </authorList>
    </citation>
    <scope>NUCLEOTIDE SEQUENCE [LARGE SCALE GENOMIC DNA]</scope>
    <source>
        <strain evidence="1 2">D15d</strain>
    </source>
</reference>
<evidence type="ECO:0000313" key="2">
    <source>
        <dbReference type="Proteomes" id="UP000236726"/>
    </source>
</evidence>
<evidence type="ECO:0000313" key="1">
    <source>
        <dbReference type="EMBL" id="SEF60691.1"/>
    </source>
</evidence>
<organism evidence="1 2">
    <name type="scientific">Lachnospira multipara</name>
    <dbReference type="NCBI Taxonomy" id="28051"/>
    <lineage>
        <taxon>Bacteria</taxon>
        <taxon>Bacillati</taxon>
        <taxon>Bacillota</taxon>
        <taxon>Clostridia</taxon>
        <taxon>Lachnospirales</taxon>
        <taxon>Lachnospiraceae</taxon>
        <taxon>Lachnospira</taxon>
    </lineage>
</organism>
<gene>
    <name evidence="1" type="ORF">SAMN05216537_104110</name>
</gene>
<dbReference type="Proteomes" id="UP000236726">
    <property type="component" value="Unassembled WGS sequence"/>
</dbReference>
<proteinExistence type="predicted"/>